<accession>A0A4R6QUA2</accession>
<sequence length="289" mass="31767">MTQHFVQYHKLSENNPVPDTFTAKTSNPVPVKTGDVMWLLTGKASASGSQYAFVYWFKVEGTSQTADGATRLVGSQGKRFAPAWAVSVREMPWFATLFQKVLGSGAFGCRPVPAELVPALEAQMAESEGPNSSLAIGDDVTASVEAAEPGTEDERQLRAVLTRRGQQRFRDQLLQAYGRRCAISESRVEQLLEAAHIVPHAEGSDYRVSNGLLLRADLHTLFDLHLLGIDGSLRVHLHPSLRHSEYARYQGKRIESLPASSAEWPSPSNLQSRFARYIAKAELAEMACA</sequence>
<dbReference type="EMBL" id="SNXS01000001">
    <property type="protein sequence ID" value="TDP74743.1"/>
    <property type="molecule type" value="Genomic_DNA"/>
</dbReference>
<feature type="domain" description="HNH nuclease" evidence="1">
    <location>
        <begin position="181"/>
        <end position="230"/>
    </location>
</feature>
<gene>
    <name evidence="2" type="ORF">DES47_101809</name>
</gene>
<organism evidence="2 3">
    <name type="scientific">Roseateles toxinivorans</name>
    <dbReference type="NCBI Taxonomy" id="270368"/>
    <lineage>
        <taxon>Bacteria</taxon>
        <taxon>Pseudomonadati</taxon>
        <taxon>Pseudomonadota</taxon>
        <taxon>Betaproteobacteria</taxon>
        <taxon>Burkholderiales</taxon>
        <taxon>Sphaerotilaceae</taxon>
        <taxon>Roseateles</taxon>
    </lineage>
</organism>
<keyword evidence="2" id="KW-0540">Nuclease</keyword>
<keyword evidence="2" id="KW-0255">Endonuclease</keyword>
<proteinExistence type="predicted"/>
<dbReference type="GO" id="GO:0004519">
    <property type="term" value="F:endonuclease activity"/>
    <property type="evidence" value="ECO:0007669"/>
    <property type="project" value="UniProtKB-KW"/>
</dbReference>
<dbReference type="InterPro" id="IPR003615">
    <property type="entry name" value="HNH_nuc"/>
</dbReference>
<dbReference type="Proteomes" id="UP000295361">
    <property type="component" value="Unassembled WGS sequence"/>
</dbReference>
<dbReference type="RefSeq" id="WP_133699348.1">
    <property type="nucleotide sequence ID" value="NZ_SNXS01000001.1"/>
</dbReference>
<keyword evidence="3" id="KW-1185">Reference proteome</keyword>
<name>A0A4R6QUA2_9BURK</name>
<dbReference type="Pfam" id="PF13391">
    <property type="entry name" value="HNH_2"/>
    <property type="match status" value="1"/>
</dbReference>
<reference evidence="2 3" key="1">
    <citation type="submission" date="2019-03" db="EMBL/GenBank/DDBJ databases">
        <title>Genomic Encyclopedia of Type Strains, Phase IV (KMG-IV): sequencing the most valuable type-strain genomes for metagenomic binning, comparative biology and taxonomic classification.</title>
        <authorList>
            <person name="Goeker M."/>
        </authorList>
    </citation>
    <scope>NUCLEOTIDE SEQUENCE [LARGE SCALE GENOMIC DNA]</scope>
    <source>
        <strain evidence="2 3">DSM 16998</strain>
    </source>
</reference>
<evidence type="ECO:0000313" key="3">
    <source>
        <dbReference type="Proteomes" id="UP000295361"/>
    </source>
</evidence>
<dbReference type="InParanoid" id="A0A4R6QUA2"/>
<comment type="caution">
    <text evidence="2">The sequence shown here is derived from an EMBL/GenBank/DDBJ whole genome shotgun (WGS) entry which is preliminary data.</text>
</comment>
<dbReference type="OrthoDB" id="9811869at2"/>
<protein>
    <submittedName>
        <fullName evidence="2">HNH endonuclease</fullName>
    </submittedName>
</protein>
<evidence type="ECO:0000259" key="1">
    <source>
        <dbReference type="Pfam" id="PF13391"/>
    </source>
</evidence>
<keyword evidence="2" id="KW-0378">Hydrolase</keyword>
<evidence type="ECO:0000313" key="2">
    <source>
        <dbReference type="EMBL" id="TDP74743.1"/>
    </source>
</evidence>
<dbReference type="AlphaFoldDB" id="A0A4R6QUA2"/>